<dbReference type="CDD" id="cd02199">
    <property type="entry name" value="YjgF_YER057c_UK114_like_1"/>
    <property type="match status" value="1"/>
</dbReference>
<sequence>MSAASASDQIDAKIAELGITLPVAAAPAANYVPYVLSGNQLFISGQLPMEAGKVAVTGKLGAGVDVSAGQRAAELCAINILAQAKAALDGDLSRIRRVVKLNGFIASTPDFVEQHLVMNGASNLIATVLGDAGRHARAAVGMAALPFDAAVEIDAVLEVA</sequence>
<accession>A0A1Q9AXH9</accession>
<evidence type="ECO:0000313" key="3">
    <source>
        <dbReference type="Proteomes" id="UP000186364"/>
    </source>
</evidence>
<dbReference type="SUPFAM" id="SSF55298">
    <property type="entry name" value="YjgF-like"/>
    <property type="match status" value="1"/>
</dbReference>
<name>A0A1Q9AXH9_9HYPH</name>
<dbReference type="PANTHER" id="PTHR43760">
    <property type="entry name" value="ENDORIBONUCLEASE-RELATED"/>
    <property type="match status" value="1"/>
</dbReference>
<dbReference type="InterPro" id="IPR035959">
    <property type="entry name" value="RutC-like_sf"/>
</dbReference>
<reference evidence="2 3" key="1">
    <citation type="submission" date="2016-09" db="EMBL/GenBank/DDBJ databases">
        <title>Rhizobium sp. nov., a novel species isolated from the rice rhizosphere.</title>
        <authorList>
            <person name="Zhao J."/>
            <person name="Zhang X."/>
        </authorList>
    </citation>
    <scope>NUCLEOTIDE SEQUENCE [LARGE SCALE GENOMIC DNA]</scope>
    <source>
        <strain evidence="2 3">1.7048</strain>
    </source>
</reference>
<dbReference type="AlphaFoldDB" id="A0A1Q9AXH9"/>
<comment type="caution">
    <text evidence="2">The sequence shown here is derived from an EMBL/GenBank/DDBJ whole genome shotgun (WGS) entry which is preliminary data.</text>
</comment>
<dbReference type="Pfam" id="PF14588">
    <property type="entry name" value="YjgF_endoribonc"/>
    <property type="match status" value="1"/>
</dbReference>
<dbReference type="EMBL" id="MKIP01000043">
    <property type="protein sequence ID" value="OLP60136.1"/>
    <property type="molecule type" value="Genomic_DNA"/>
</dbReference>
<feature type="domain" description="Endoribonuclease L-PSP/chorismate mutase-like" evidence="1">
    <location>
        <begin position="14"/>
        <end position="149"/>
    </location>
</feature>
<evidence type="ECO:0000313" key="2">
    <source>
        <dbReference type="EMBL" id="OLP60136.1"/>
    </source>
</evidence>
<proteinExistence type="predicted"/>
<dbReference type="OrthoDB" id="9806350at2"/>
<keyword evidence="3" id="KW-1185">Reference proteome</keyword>
<gene>
    <name evidence="2" type="ORF">BJF93_10650</name>
</gene>
<dbReference type="Proteomes" id="UP000186364">
    <property type="component" value="Unassembled WGS sequence"/>
</dbReference>
<dbReference type="RefSeq" id="WP_075627896.1">
    <property type="nucleotide sequence ID" value="NZ_FOAM01000002.1"/>
</dbReference>
<organism evidence="2 3">
    <name type="scientific">Xaviernesmea oryzae</name>
    <dbReference type="NCBI Taxonomy" id="464029"/>
    <lineage>
        <taxon>Bacteria</taxon>
        <taxon>Pseudomonadati</taxon>
        <taxon>Pseudomonadota</taxon>
        <taxon>Alphaproteobacteria</taxon>
        <taxon>Hyphomicrobiales</taxon>
        <taxon>Rhizobiaceae</taxon>
        <taxon>Rhizobium/Agrobacterium group</taxon>
        <taxon>Xaviernesmea</taxon>
    </lineage>
</organism>
<dbReference type="Gene3D" id="3.30.1330.40">
    <property type="entry name" value="RutC-like"/>
    <property type="match status" value="1"/>
</dbReference>
<protein>
    <recommendedName>
        <fullName evidence="1">Endoribonuclease L-PSP/chorismate mutase-like domain-containing protein</fullName>
    </recommendedName>
</protein>
<dbReference type="PANTHER" id="PTHR43760:SF1">
    <property type="entry name" value="ENDORIBONUCLEASE L-PSP_CHORISMATE MUTASE-LIKE DOMAIN-CONTAINING PROTEIN"/>
    <property type="match status" value="1"/>
</dbReference>
<evidence type="ECO:0000259" key="1">
    <source>
        <dbReference type="Pfam" id="PF14588"/>
    </source>
</evidence>
<dbReference type="InterPro" id="IPR013813">
    <property type="entry name" value="Endoribo_LPSP/chorism_mut-like"/>
</dbReference>